<feature type="binding site" evidence="2">
    <location>
        <position position="268"/>
    </location>
    <ligand>
        <name>Zn(2+)</name>
        <dbReference type="ChEBI" id="CHEBI:29105"/>
        <note>catalytic</note>
    </ligand>
</feature>
<reference evidence="4 5" key="1">
    <citation type="submission" date="2021-10" db="EMBL/GenBank/DDBJ databases">
        <title>Anaerobic single-cell dispensing facilitates the cultivation of human gut bacteria.</title>
        <authorList>
            <person name="Afrizal A."/>
        </authorList>
    </citation>
    <scope>NUCLEOTIDE SEQUENCE [LARGE SCALE GENOMIC DNA]</scope>
    <source>
        <strain evidence="4 5">CLA-AA-H244</strain>
    </source>
</reference>
<dbReference type="Proteomes" id="UP001199355">
    <property type="component" value="Unassembled WGS sequence"/>
</dbReference>
<keyword evidence="1" id="KW-0378">Hydrolase</keyword>
<comment type="caution">
    <text evidence="4">The sequence shown here is derived from an EMBL/GenBank/DDBJ whole genome shotgun (WGS) entry which is preliminary data.</text>
</comment>
<dbReference type="InterPro" id="IPR001333">
    <property type="entry name" value="Peptidase_M32_Taq"/>
</dbReference>
<evidence type="ECO:0000256" key="3">
    <source>
        <dbReference type="PIRSR" id="PIRSR006615-2"/>
    </source>
</evidence>
<dbReference type="PANTHER" id="PTHR34217">
    <property type="entry name" value="METAL-DEPENDENT CARBOXYPEPTIDASE"/>
    <property type="match status" value="1"/>
</dbReference>
<dbReference type="AlphaFoldDB" id="A0AAE3DMW7"/>
<feature type="binding site" evidence="2">
    <location>
        <position position="264"/>
    </location>
    <ligand>
        <name>Zn(2+)</name>
        <dbReference type="ChEBI" id="CHEBI:29105"/>
        <note>catalytic</note>
    </ligand>
</feature>
<dbReference type="RefSeq" id="WP_308728447.1">
    <property type="nucleotide sequence ID" value="NZ_JAJEQF010000025.1"/>
</dbReference>
<feature type="binding site" evidence="2">
    <location>
        <position position="294"/>
    </location>
    <ligand>
        <name>Zn(2+)</name>
        <dbReference type="ChEBI" id="CHEBI:29105"/>
        <note>catalytic</note>
    </ligand>
</feature>
<dbReference type="GO" id="GO:0006508">
    <property type="term" value="P:proteolysis"/>
    <property type="evidence" value="ECO:0007669"/>
    <property type="project" value="UniProtKB-UniRule"/>
</dbReference>
<dbReference type="GO" id="GO:0046872">
    <property type="term" value="F:metal ion binding"/>
    <property type="evidence" value="ECO:0007669"/>
    <property type="project" value="UniProtKB-KW"/>
</dbReference>
<dbReference type="PIRSF" id="PIRSF006615">
    <property type="entry name" value="Zn_crbxpep_Taq"/>
    <property type="match status" value="1"/>
</dbReference>
<proteinExistence type="inferred from homology"/>
<comment type="function">
    <text evidence="1">Broad specificity carboxypetidase that releases amino acids sequentially from the C-terminus, including neutral, aromatic, polar and basic residues.</text>
</comment>
<comment type="similarity">
    <text evidence="1">Belongs to the peptidase M32 family.</text>
</comment>
<comment type="cofactor">
    <cofactor evidence="2">
        <name>Zn(2+)</name>
        <dbReference type="ChEBI" id="CHEBI:29105"/>
    </cofactor>
    <text evidence="2">Binds 1 zinc ion per subunit.</text>
</comment>
<feature type="active site" description="Proton donor/acceptor" evidence="3">
    <location>
        <position position="265"/>
    </location>
</feature>
<accession>A0AAE3DMW7</accession>
<keyword evidence="1 4" id="KW-0121">Carboxypeptidase</keyword>
<dbReference type="PROSITE" id="PS52034">
    <property type="entry name" value="PEPTIDASE_M32"/>
    <property type="match status" value="1"/>
</dbReference>
<dbReference type="GO" id="GO:0004181">
    <property type="term" value="F:metallocarboxypeptidase activity"/>
    <property type="evidence" value="ECO:0007669"/>
    <property type="project" value="UniProtKB-UniRule"/>
</dbReference>
<protein>
    <recommendedName>
        <fullName evidence="1">Metal-dependent carboxypeptidase</fullName>
        <ecNumber evidence="1">3.4.17.19</ecNumber>
    </recommendedName>
</protein>
<dbReference type="PANTHER" id="PTHR34217:SF1">
    <property type="entry name" value="CARBOXYPEPTIDASE 1"/>
    <property type="match status" value="1"/>
</dbReference>
<keyword evidence="5" id="KW-1185">Reference proteome</keyword>
<gene>
    <name evidence="4" type="ORF">LKD45_09985</name>
</gene>
<dbReference type="CDD" id="cd06460">
    <property type="entry name" value="M32_Taq"/>
    <property type="match status" value="1"/>
</dbReference>
<evidence type="ECO:0000313" key="5">
    <source>
        <dbReference type="Proteomes" id="UP001199355"/>
    </source>
</evidence>
<evidence type="ECO:0000256" key="1">
    <source>
        <dbReference type="PIRNR" id="PIRNR006615"/>
    </source>
</evidence>
<evidence type="ECO:0000313" key="4">
    <source>
        <dbReference type="EMBL" id="MCC2168019.1"/>
    </source>
</evidence>
<evidence type="ECO:0000256" key="2">
    <source>
        <dbReference type="PIRSR" id="PIRSR006615-1"/>
    </source>
</evidence>
<sequence length="499" mass="57555">MSQTLEQFQAYQTRLEQYDQAIALLYWDLQTAAPKDSIEAKLSAVGYFSTESFRLSTADEYGSLLKKLSAPEEYDQLSPAMQLTIRRNLRDFERFQRIPEAFYTEYVTEKARSEKAWEAAKEASDFSVFAPHLDKVISMTKEYVHYMEPDQDVYEFLVGLFEDGMDTETIDRIFAELKEGLLPLLAKIEAAPKPDLSALQQTFDPDAQKKVQELLLSYIGFSFDCGAVAESMHPFTTTLCPGDVRVTNHYYADNPISSMFSAIHEGGHAIFEQNVDKDFWHTAAAQINMMGLHESQSRFYENILGRNPHFWTPIYEKMSELLPEFKTIPFDTFVKAINDVHPSMIRTEADEVTYGLHIILRYEIEKAIFRDNVKTDDLPALWNQKMQELLGITPANDAEGILQDMHWSDGSFGYFPSYLLGSIYDGMYLEAIQKDLGDLDTILENGRILDITHWLKEKIHRFGSMYNSKEVIQRVCGKEISAQPLLRYFEEKYSKVYEF</sequence>
<name>A0AAE3DMW7_9FIRM</name>
<dbReference type="Pfam" id="PF02074">
    <property type="entry name" value="Peptidase_M32"/>
    <property type="match status" value="1"/>
</dbReference>
<dbReference type="Gene3D" id="1.10.1370.30">
    <property type="match status" value="1"/>
</dbReference>
<comment type="catalytic activity">
    <reaction evidence="1">
        <text>Release of a C-terminal amino acid with broad specificity, except for -Pro.</text>
        <dbReference type="EC" id="3.4.17.19"/>
    </reaction>
</comment>
<dbReference type="SUPFAM" id="SSF55486">
    <property type="entry name" value="Metalloproteases ('zincins'), catalytic domain"/>
    <property type="match status" value="1"/>
</dbReference>
<keyword evidence="1" id="KW-0645">Protease</keyword>
<organism evidence="4 5">
    <name type="scientific">Gallintestinimicrobium propionicum</name>
    <dbReference type="NCBI Taxonomy" id="2981770"/>
    <lineage>
        <taxon>Bacteria</taxon>
        <taxon>Bacillati</taxon>
        <taxon>Bacillota</taxon>
        <taxon>Clostridia</taxon>
        <taxon>Lachnospirales</taxon>
        <taxon>Lachnospiraceae</taxon>
        <taxon>Gallintestinimicrobium</taxon>
    </lineage>
</organism>
<keyword evidence="2" id="KW-0862">Zinc</keyword>
<keyword evidence="1" id="KW-0482">Metalloprotease</keyword>
<dbReference type="PRINTS" id="PR00998">
    <property type="entry name" value="CRBOXYPTASET"/>
</dbReference>
<keyword evidence="1 2" id="KW-0479">Metal-binding</keyword>
<dbReference type="EMBL" id="JAJEQF010000025">
    <property type="protein sequence ID" value="MCC2168019.1"/>
    <property type="molecule type" value="Genomic_DNA"/>
</dbReference>
<dbReference type="EC" id="3.4.17.19" evidence="1"/>